<keyword evidence="1" id="KW-0812">Transmembrane</keyword>
<protein>
    <submittedName>
        <fullName evidence="2">Uncharacterized protein</fullName>
    </submittedName>
</protein>
<dbReference type="EMBL" id="CP122537">
    <property type="protein sequence ID" value="WGH80443.1"/>
    <property type="molecule type" value="Genomic_DNA"/>
</dbReference>
<accession>A0ABY8LJX2</accession>
<feature type="transmembrane region" description="Helical" evidence="1">
    <location>
        <begin position="21"/>
        <end position="43"/>
    </location>
</feature>
<sequence length="173" mass="17635">MPDPIQPSFLEAESGAVTVDWVVLTAALVGLGLAVMGVVSTGVQDVSGDMQSQLEADDIIATSFGAIADAAGSAYSAFNQLHYDGQYSGLMTYADGVGGAYAFSDADVLAFVASGAADAAEALSSGNQSLAQEYIDYAAASRDVAVARGIEIPEEHATIDATIAAYHEAYPEG</sequence>
<organism evidence="2 3">
    <name type="scientific">Jannaschia ovalis</name>
    <dbReference type="NCBI Taxonomy" id="3038773"/>
    <lineage>
        <taxon>Bacteria</taxon>
        <taxon>Pseudomonadati</taxon>
        <taxon>Pseudomonadota</taxon>
        <taxon>Alphaproteobacteria</taxon>
        <taxon>Rhodobacterales</taxon>
        <taxon>Roseobacteraceae</taxon>
        <taxon>Jannaschia</taxon>
    </lineage>
</organism>
<evidence type="ECO:0000313" key="3">
    <source>
        <dbReference type="Proteomes" id="UP001243420"/>
    </source>
</evidence>
<keyword evidence="1" id="KW-1133">Transmembrane helix</keyword>
<keyword evidence="1" id="KW-0472">Membrane</keyword>
<name>A0ABY8LJX2_9RHOB</name>
<dbReference type="RefSeq" id="WP_279967541.1">
    <property type="nucleotide sequence ID" value="NZ_CP122537.1"/>
</dbReference>
<proteinExistence type="predicted"/>
<keyword evidence="3" id="KW-1185">Reference proteome</keyword>
<reference evidence="2 3" key="1">
    <citation type="submission" date="2023-04" db="EMBL/GenBank/DDBJ databases">
        <title>Jannaschia ovalis sp. nov., a marine bacterium isolated from sea tidal flat.</title>
        <authorList>
            <person name="Kwon D.Y."/>
            <person name="Kim J.-J."/>
        </authorList>
    </citation>
    <scope>NUCLEOTIDE SEQUENCE [LARGE SCALE GENOMIC DNA]</scope>
    <source>
        <strain evidence="2 3">GRR-S6-38</strain>
    </source>
</reference>
<evidence type="ECO:0000256" key="1">
    <source>
        <dbReference type="SAM" id="Phobius"/>
    </source>
</evidence>
<gene>
    <name evidence="2" type="ORF">P8627_15785</name>
</gene>
<dbReference type="Proteomes" id="UP001243420">
    <property type="component" value="Chromosome"/>
</dbReference>
<evidence type="ECO:0000313" key="2">
    <source>
        <dbReference type="EMBL" id="WGH80443.1"/>
    </source>
</evidence>